<dbReference type="PANTHER" id="PTHR23427:SF2">
    <property type="entry name" value="SURFEIT LOCUS PROTEIN 1"/>
    <property type="match status" value="1"/>
</dbReference>
<accession>A0A502D4U4</accession>
<dbReference type="PROSITE" id="PS50895">
    <property type="entry name" value="SURF1"/>
    <property type="match status" value="1"/>
</dbReference>
<dbReference type="InterPro" id="IPR002994">
    <property type="entry name" value="Surf1/Shy1"/>
</dbReference>
<keyword evidence="6" id="KW-1003">Cell membrane</keyword>
<keyword evidence="4" id="KW-1133">Transmembrane helix</keyword>
<dbReference type="PANTHER" id="PTHR23427">
    <property type="entry name" value="SURFEIT LOCUS PROTEIN"/>
    <property type="match status" value="1"/>
</dbReference>
<comment type="similarity">
    <text evidence="2 6">Belongs to the SURF1 family.</text>
</comment>
<name>A0A502D4U4_9MICO</name>
<evidence type="ECO:0000256" key="2">
    <source>
        <dbReference type="ARBA" id="ARBA00007165"/>
    </source>
</evidence>
<evidence type="ECO:0000313" key="8">
    <source>
        <dbReference type="Proteomes" id="UP000317722"/>
    </source>
</evidence>
<evidence type="ECO:0000256" key="1">
    <source>
        <dbReference type="ARBA" id="ARBA00004370"/>
    </source>
</evidence>
<comment type="caution">
    <text evidence="7">The sequence shown here is derived from an EMBL/GenBank/DDBJ whole genome shotgun (WGS) entry which is preliminary data.</text>
</comment>
<evidence type="ECO:0000313" key="7">
    <source>
        <dbReference type="EMBL" id="TPG19041.1"/>
    </source>
</evidence>
<reference evidence="7 8" key="1">
    <citation type="journal article" date="2019" name="Environ. Microbiol.">
        <title>Species interactions and distinct microbial communities in high Arctic permafrost affected cryosols are associated with the CH4 and CO2 gas fluxes.</title>
        <authorList>
            <person name="Altshuler I."/>
            <person name="Hamel J."/>
            <person name="Turney S."/>
            <person name="Magnuson E."/>
            <person name="Levesque R."/>
            <person name="Greer C."/>
            <person name="Whyte L.G."/>
        </authorList>
    </citation>
    <scope>NUCLEOTIDE SEQUENCE [LARGE SCALE GENOMIC DNA]</scope>
    <source>
        <strain evidence="7 8">S9.3A</strain>
    </source>
</reference>
<comment type="subcellular location">
    <subcellularLocation>
        <location evidence="6">Cell membrane</location>
        <topology evidence="6">Multi-pass membrane protein</topology>
    </subcellularLocation>
    <subcellularLocation>
        <location evidence="1">Membrane</location>
    </subcellularLocation>
</comment>
<dbReference type="EMBL" id="RCZM01000001">
    <property type="protein sequence ID" value="TPG19041.1"/>
    <property type="molecule type" value="Genomic_DNA"/>
</dbReference>
<sequence>MLRTALKPRWLGLFALLLVIIAACTQLGLWQLHVAQDKGLRDALQKAHEARPALIDTVVRPHQAFPNPQSNRAVTAIGRYAASDQFLVGPRRLGGRTGYWVVTPLDVTETGARLAVVRGFVTDTTTPIEPPAGAVSVDGSLAPGEAPGTAPAGVLPWPKPARGSIDFSLLVNDWPGELYNAFVFAQGEKTAAGAGIPAPAGLDRVPPPEVTGGLKWRNAAYALQWWVFGGFAAFMWFRMVREDAQRDPATEGDPERE</sequence>
<dbReference type="AlphaFoldDB" id="A0A502D4U4"/>
<keyword evidence="5" id="KW-0472">Membrane</keyword>
<gene>
    <name evidence="7" type="ORF">EAH86_00490</name>
</gene>
<protein>
    <recommendedName>
        <fullName evidence="6">SURF1-like protein</fullName>
    </recommendedName>
</protein>
<evidence type="ECO:0000256" key="3">
    <source>
        <dbReference type="ARBA" id="ARBA00022692"/>
    </source>
</evidence>
<dbReference type="Pfam" id="PF02104">
    <property type="entry name" value="SURF1"/>
    <property type="match status" value="1"/>
</dbReference>
<proteinExistence type="inferred from homology"/>
<keyword evidence="8" id="KW-1185">Reference proteome</keyword>
<dbReference type="Proteomes" id="UP000317722">
    <property type="component" value="Unassembled WGS sequence"/>
</dbReference>
<dbReference type="OrthoDB" id="3266379at2"/>
<dbReference type="RefSeq" id="WP_140736680.1">
    <property type="nucleotide sequence ID" value="NZ_RCZM01000001.1"/>
</dbReference>
<evidence type="ECO:0000256" key="6">
    <source>
        <dbReference type="RuleBase" id="RU363076"/>
    </source>
</evidence>
<dbReference type="CDD" id="cd06662">
    <property type="entry name" value="SURF1"/>
    <property type="match status" value="1"/>
</dbReference>
<evidence type="ECO:0000256" key="5">
    <source>
        <dbReference type="ARBA" id="ARBA00023136"/>
    </source>
</evidence>
<dbReference type="GO" id="GO:0005886">
    <property type="term" value="C:plasma membrane"/>
    <property type="evidence" value="ECO:0007669"/>
    <property type="project" value="UniProtKB-SubCell"/>
</dbReference>
<keyword evidence="3" id="KW-0812">Transmembrane</keyword>
<evidence type="ECO:0000256" key="4">
    <source>
        <dbReference type="ARBA" id="ARBA00022989"/>
    </source>
</evidence>
<dbReference type="PROSITE" id="PS51257">
    <property type="entry name" value="PROKAR_LIPOPROTEIN"/>
    <property type="match status" value="1"/>
</dbReference>
<dbReference type="InterPro" id="IPR045214">
    <property type="entry name" value="Surf1/Surf4"/>
</dbReference>
<organism evidence="7 8">
    <name type="scientific">Pedococcus bigeumensis</name>
    <dbReference type="NCBI Taxonomy" id="433644"/>
    <lineage>
        <taxon>Bacteria</taxon>
        <taxon>Bacillati</taxon>
        <taxon>Actinomycetota</taxon>
        <taxon>Actinomycetes</taxon>
        <taxon>Micrococcales</taxon>
        <taxon>Intrasporangiaceae</taxon>
        <taxon>Pedococcus</taxon>
    </lineage>
</organism>